<sequence length="311" mass="35779">MDLLERYLAAVQQELPADKQQDVTRELKANILDQLDALREQTPEQSDEEHVLHVLHELGPPKQMAYQFHPPQPLIRAELIPLFRFTLFMVLGIIFLINVVESTLLWLGHDQMGLLLLLKHMGSGFIGDATLAFTGITLGFWSMSKEQKNRCQQLPNWDPSKLPQLSQKWQRIELSDIFTDLATYLFLLILIWYPAWGEVQSSLSLTEQSRFILQVFSPVLLLGIANNLWQLSQRNWTPALLKANLLLNAFMVIAILLLAFTGPLITDVPERLYWLDADQLHRSITISLLILALFPGWEVIRDGRRLLQLKK</sequence>
<keyword evidence="1" id="KW-0812">Transmembrane</keyword>
<proteinExistence type="predicted"/>
<dbReference type="RefSeq" id="WP_305892052.1">
    <property type="nucleotide sequence ID" value="NZ_JAUZVZ010000001.1"/>
</dbReference>
<accession>A0ABT9GUQ1</accession>
<feature type="transmembrane region" description="Helical" evidence="1">
    <location>
        <begin position="241"/>
        <end position="260"/>
    </location>
</feature>
<protein>
    <recommendedName>
        <fullName evidence="4">Integral membrane protein</fullName>
    </recommendedName>
</protein>
<keyword evidence="3" id="KW-1185">Reference proteome</keyword>
<keyword evidence="1" id="KW-0472">Membrane</keyword>
<organism evidence="2 3">
    <name type="scientific">Alkalimonas collagenimarina</name>
    <dbReference type="NCBI Taxonomy" id="400390"/>
    <lineage>
        <taxon>Bacteria</taxon>
        <taxon>Pseudomonadati</taxon>
        <taxon>Pseudomonadota</taxon>
        <taxon>Gammaproteobacteria</taxon>
        <taxon>Alkalimonas</taxon>
    </lineage>
</organism>
<evidence type="ECO:0000313" key="3">
    <source>
        <dbReference type="Proteomes" id="UP001231616"/>
    </source>
</evidence>
<feature type="transmembrane region" description="Helical" evidence="1">
    <location>
        <begin position="280"/>
        <end position="300"/>
    </location>
</feature>
<comment type="caution">
    <text evidence="2">The sequence shown here is derived from an EMBL/GenBank/DDBJ whole genome shotgun (WGS) entry which is preliminary data.</text>
</comment>
<dbReference type="Proteomes" id="UP001231616">
    <property type="component" value="Unassembled WGS sequence"/>
</dbReference>
<gene>
    <name evidence="2" type="ORF">Q3O60_01080</name>
</gene>
<dbReference type="Pfam" id="PF22564">
    <property type="entry name" value="HAAS"/>
    <property type="match status" value="1"/>
</dbReference>
<dbReference type="EMBL" id="JAUZVZ010000001">
    <property type="protein sequence ID" value="MDP4534785.1"/>
    <property type="molecule type" value="Genomic_DNA"/>
</dbReference>
<evidence type="ECO:0008006" key="4">
    <source>
        <dbReference type="Google" id="ProtNLM"/>
    </source>
</evidence>
<reference evidence="2 3" key="1">
    <citation type="submission" date="2023-08" db="EMBL/GenBank/DDBJ databases">
        <authorList>
            <person name="Joshi A."/>
            <person name="Thite S."/>
        </authorList>
    </citation>
    <scope>NUCLEOTIDE SEQUENCE [LARGE SCALE GENOMIC DNA]</scope>
    <source>
        <strain evidence="2 3">AC40</strain>
    </source>
</reference>
<evidence type="ECO:0000313" key="2">
    <source>
        <dbReference type="EMBL" id="MDP4534785.1"/>
    </source>
</evidence>
<feature type="transmembrane region" description="Helical" evidence="1">
    <location>
        <begin position="120"/>
        <end position="141"/>
    </location>
</feature>
<feature type="transmembrane region" description="Helical" evidence="1">
    <location>
        <begin position="211"/>
        <end position="229"/>
    </location>
</feature>
<evidence type="ECO:0000256" key="1">
    <source>
        <dbReference type="SAM" id="Phobius"/>
    </source>
</evidence>
<keyword evidence="1" id="KW-1133">Transmembrane helix</keyword>
<feature type="transmembrane region" description="Helical" evidence="1">
    <location>
        <begin position="82"/>
        <end position="100"/>
    </location>
</feature>
<feature type="transmembrane region" description="Helical" evidence="1">
    <location>
        <begin position="177"/>
        <end position="196"/>
    </location>
</feature>
<name>A0ABT9GUQ1_9GAMM</name>